<evidence type="ECO:0000256" key="1">
    <source>
        <dbReference type="ARBA" id="ARBA00006284"/>
    </source>
</evidence>
<comment type="caution">
    <text evidence="5">The sequence shown here is derived from an EMBL/GenBank/DDBJ whole genome shotgun (WGS) entry which is preliminary data.</text>
</comment>
<dbReference type="SUPFAM" id="SSF110738">
    <property type="entry name" value="Glycerate kinase I"/>
    <property type="match status" value="1"/>
</dbReference>
<dbReference type="InterPro" id="IPR004381">
    <property type="entry name" value="Glycerate_kinase"/>
</dbReference>
<dbReference type="Pfam" id="PF02595">
    <property type="entry name" value="Gly_kinase"/>
    <property type="match status" value="1"/>
</dbReference>
<dbReference type="NCBIfam" id="TIGR00045">
    <property type="entry name" value="glycerate kinase"/>
    <property type="match status" value="1"/>
</dbReference>
<dbReference type="Gene3D" id="3.90.1510.10">
    <property type="entry name" value="Glycerate kinase, domain 2"/>
    <property type="match status" value="1"/>
</dbReference>
<comment type="similarity">
    <text evidence="1 4">Belongs to the glycerate kinase type-1 family.</text>
</comment>
<evidence type="ECO:0000313" key="6">
    <source>
        <dbReference type="Proteomes" id="UP000823769"/>
    </source>
</evidence>
<proteinExistence type="inferred from homology"/>
<keyword evidence="2 4" id="KW-0808">Transferase</keyword>
<dbReference type="AlphaFoldDB" id="A0A9D9IX50"/>
<sequence length="382" mass="38869">MRKIVVAADSFKGSLSSAEVAEAVALGVREVFPECEVVCLDVADGGEGTMEALLKALGGAAVECEAHDPLMRPLRAEYGISADGGTAIIDMAAASGLTLLREDERNPLLTTTFGTGEMVAHALRSGCRRVIIGLGGSATNDGGTGMLTALGFRFLDAGGTPLPGTGGSLLHIASVDASGALPQLAGTAFTAACDVVNPLCGPDGAAYVYAPQKGADAAMVETLDHGLRNFGTVTERFSGRNITDVRGAGAAGGMGAGMLAYLNAELVPGAELLLDAMRFDEITAGADLVITGEGRIDEQTLMGKLPVRVLRRASAPGIPVVALGGQVTISRNPGFAKMLSVSPAGCPPETAMLPEVAFSNVRNAVAELLWNAEDNSPGTAAF</sequence>
<name>A0A9D9IX50_9BACT</name>
<dbReference type="InterPro" id="IPR018193">
    <property type="entry name" value="Glyc_kinase_flavodox-like_fold"/>
</dbReference>
<evidence type="ECO:0000256" key="2">
    <source>
        <dbReference type="ARBA" id="ARBA00022679"/>
    </source>
</evidence>
<reference evidence="5" key="2">
    <citation type="journal article" date="2021" name="PeerJ">
        <title>Extensive microbial diversity within the chicken gut microbiome revealed by metagenomics and culture.</title>
        <authorList>
            <person name="Gilroy R."/>
            <person name="Ravi A."/>
            <person name="Getino M."/>
            <person name="Pursley I."/>
            <person name="Horton D.L."/>
            <person name="Alikhan N.F."/>
            <person name="Baker D."/>
            <person name="Gharbi K."/>
            <person name="Hall N."/>
            <person name="Watson M."/>
            <person name="Adriaenssens E.M."/>
            <person name="Foster-Nyarko E."/>
            <person name="Jarju S."/>
            <person name="Secka A."/>
            <person name="Antonio M."/>
            <person name="Oren A."/>
            <person name="Chaudhuri R.R."/>
            <person name="La Ragione R."/>
            <person name="Hildebrand F."/>
            <person name="Pallen M.J."/>
        </authorList>
    </citation>
    <scope>NUCLEOTIDE SEQUENCE</scope>
    <source>
        <strain evidence="5">B3-1481</strain>
    </source>
</reference>
<dbReference type="InterPro" id="IPR018197">
    <property type="entry name" value="Glycerate_kinase_RE-like"/>
</dbReference>
<dbReference type="InterPro" id="IPR036129">
    <property type="entry name" value="Glycerate_kinase_sf"/>
</dbReference>
<dbReference type="PIRSF" id="PIRSF006078">
    <property type="entry name" value="GlxK"/>
    <property type="match status" value="1"/>
</dbReference>
<dbReference type="EMBL" id="JADILW010000059">
    <property type="protein sequence ID" value="MBO8480237.1"/>
    <property type="molecule type" value="Genomic_DNA"/>
</dbReference>
<gene>
    <name evidence="5" type="ORF">IAB76_03895</name>
</gene>
<accession>A0A9D9IX50</accession>
<dbReference type="PANTHER" id="PTHR21599:SF0">
    <property type="entry name" value="GLYCERATE KINASE"/>
    <property type="match status" value="1"/>
</dbReference>
<dbReference type="GO" id="GO:0031388">
    <property type="term" value="P:organic acid phosphorylation"/>
    <property type="evidence" value="ECO:0007669"/>
    <property type="project" value="UniProtKB-UniRule"/>
</dbReference>
<keyword evidence="3 4" id="KW-0418">Kinase</keyword>
<dbReference type="Proteomes" id="UP000823769">
    <property type="component" value="Unassembled WGS sequence"/>
</dbReference>
<organism evidence="5 6">
    <name type="scientific">Candidatus Cryptobacteroides avistercoris</name>
    <dbReference type="NCBI Taxonomy" id="2840758"/>
    <lineage>
        <taxon>Bacteria</taxon>
        <taxon>Pseudomonadati</taxon>
        <taxon>Bacteroidota</taxon>
        <taxon>Bacteroidia</taxon>
        <taxon>Bacteroidales</taxon>
        <taxon>Candidatus Cryptobacteroides</taxon>
    </lineage>
</organism>
<protein>
    <submittedName>
        <fullName evidence="5">Glycerate kinase</fullName>
    </submittedName>
</protein>
<dbReference type="GO" id="GO:0008887">
    <property type="term" value="F:glycerate kinase activity"/>
    <property type="evidence" value="ECO:0007669"/>
    <property type="project" value="UniProtKB-UniRule"/>
</dbReference>
<evidence type="ECO:0000256" key="3">
    <source>
        <dbReference type="ARBA" id="ARBA00022777"/>
    </source>
</evidence>
<reference evidence="5" key="1">
    <citation type="submission" date="2020-10" db="EMBL/GenBank/DDBJ databases">
        <authorList>
            <person name="Gilroy R."/>
        </authorList>
    </citation>
    <scope>NUCLEOTIDE SEQUENCE</scope>
    <source>
        <strain evidence="5">B3-1481</strain>
    </source>
</reference>
<dbReference type="Gene3D" id="3.40.50.10350">
    <property type="entry name" value="Glycerate kinase, domain 1"/>
    <property type="match status" value="1"/>
</dbReference>
<dbReference type="PANTHER" id="PTHR21599">
    <property type="entry name" value="GLYCERATE KINASE"/>
    <property type="match status" value="1"/>
</dbReference>
<evidence type="ECO:0000256" key="4">
    <source>
        <dbReference type="PIRNR" id="PIRNR006078"/>
    </source>
</evidence>
<evidence type="ECO:0000313" key="5">
    <source>
        <dbReference type="EMBL" id="MBO8480237.1"/>
    </source>
</evidence>